<organism evidence="6 7">
    <name type="scientific">Turnera subulata</name>
    <dbReference type="NCBI Taxonomy" id="218843"/>
    <lineage>
        <taxon>Eukaryota</taxon>
        <taxon>Viridiplantae</taxon>
        <taxon>Streptophyta</taxon>
        <taxon>Embryophyta</taxon>
        <taxon>Tracheophyta</taxon>
        <taxon>Spermatophyta</taxon>
        <taxon>Magnoliopsida</taxon>
        <taxon>eudicotyledons</taxon>
        <taxon>Gunneridae</taxon>
        <taxon>Pentapetalae</taxon>
        <taxon>rosids</taxon>
        <taxon>fabids</taxon>
        <taxon>Malpighiales</taxon>
        <taxon>Passifloraceae</taxon>
        <taxon>Turnera</taxon>
    </lineage>
</organism>
<evidence type="ECO:0000256" key="3">
    <source>
        <dbReference type="ARBA" id="ARBA00022712"/>
    </source>
</evidence>
<name>A0A9Q0FYG0_9ROSI</name>
<dbReference type="GO" id="GO:0005739">
    <property type="term" value="C:mitochondrion"/>
    <property type="evidence" value="ECO:0007669"/>
    <property type="project" value="TreeGrafter"/>
</dbReference>
<accession>A0A9Q0FYG0</accession>
<dbReference type="PANTHER" id="PTHR11088">
    <property type="entry name" value="TRNA DIMETHYLALLYLTRANSFERASE"/>
    <property type="match status" value="1"/>
</dbReference>
<evidence type="ECO:0000256" key="4">
    <source>
        <dbReference type="ARBA" id="ARBA00022741"/>
    </source>
</evidence>
<gene>
    <name evidence="6" type="ORF">Tsubulata_015398</name>
</gene>
<evidence type="ECO:0000256" key="5">
    <source>
        <dbReference type="ARBA" id="ARBA00022840"/>
    </source>
</evidence>
<keyword evidence="5" id="KW-0067">ATP-binding</keyword>
<protein>
    <submittedName>
        <fullName evidence="6">Uncharacterized protein</fullName>
    </submittedName>
</protein>
<dbReference type="OrthoDB" id="775260at2759"/>
<dbReference type="GO" id="GO:0006400">
    <property type="term" value="P:tRNA modification"/>
    <property type="evidence" value="ECO:0007669"/>
    <property type="project" value="TreeGrafter"/>
</dbReference>
<keyword evidence="3" id="KW-0203">Cytokinin biosynthesis</keyword>
<dbReference type="AlphaFoldDB" id="A0A9Q0FYG0"/>
<dbReference type="Proteomes" id="UP001141552">
    <property type="component" value="Unassembled WGS sequence"/>
</dbReference>
<keyword evidence="2" id="KW-0808">Transferase</keyword>
<reference evidence="6" key="1">
    <citation type="submission" date="2022-02" db="EMBL/GenBank/DDBJ databases">
        <authorList>
            <person name="Henning P.M."/>
            <person name="McCubbin A.G."/>
            <person name="Shore J.S."/>
        </authorList>
    </citation>
    <scope>NUCLEOTIDE SEQUENCE</scope>
    <source>
        <strain evidence="6">F60SS</strain>
        <tissue evidence="6">Leaves</tissue>
    </source>
</reference>
<evidence type="ECO:0000256" key="1">
    <source>
        <dbReference type="ARBA" id="ARBA00005842"/>
    </source>
</evidence>
<dbReference type="GO" id="GO:0009691">
    <property type="term" value="P:cytokinin biosynthetic process"/>
    <property type="evidence" value="ECO:0007669"/>
    <property type="project" value="UniProtKB-KW"/>
</dbReference>
<comment type="caution">
    <text evidence="6">The sequence shown here is derived from an EMBL/GenBank/DDBJ whole genome shotgun (WGS) entry which is preliminary data.</text>
</comment>
<keyword evidence="7" id="KW-1185">Reference proteome</keyword>
<dbReference type="GO" id="GO:0005524">
    <property type="term" value="F:ATP binding"/>
    <property type="evidence" value="ECO:0007669"/>
    <property type="project" value="UniProtKB-KW"/>
</dbReference>
<dbReference type="EMBL" id="JAKUCV010003088">
    <property type="protein sequence ID" value="KAJ4840243.1"/>
    <property type="molecule type" value="Genomic_DNA"/>
</dbReference>
<keyword evidence="4" id="KW-0547">Nucleotide-binding</keyword>
<sequence>MRNYRDGVVDGGARLPIYLQMADACLLDGSGWWLSLLVVFSCGLRMVEMVLRVDFVGSVGRADEEIVVVVDGGGHVCVGGNCNGKDQDLNINLAKHFNFEIINAYKKQIYKGLGIFCNNVTEKERQGIPDHLLGLVDNFDENYTLQDISNHVHIAMDHILGKGRIPIITGGSNKYIEVLMNNPSFDVKANFNACFIWIDVALQVLYKW</sequence>
<dbReference type="InterPro" id="IPR027417">
    <property type="entry name" value="P-loop_NTPase"/>
</dbReference>
<reference evidence="6" key="2">
    <citation type="journal article" date="2023" name="Plants (Basel)">
        <title>Annotation of the Turnera subulata (Passifloraceae) Draft Genome Reveals the S-Locus Evolved after the Divergence of Turneroideae from Passifloroideae in a Stepwise Manner.</title>
        <authorList>
            <person name="Henning P.M."/>
            <person name="Roalson E.H."/>
            <person name="Mir W."/>
            <person name="McCubbin A.G."/>
            <person name="Shore J.S."/>
        </authorList>
    </citation>
    <scope>NUCLEOTIDE SEQUENCE</scope>
    <source>
        <strain evidence="6">F60SS</strain>
    </source>
</reference>
<dbReference type="InterPro" id="IPR039657">
    <property type="entry name" value="Dimethylallyltransferase"/>
</dbReference>
<dbReference type="Gene3D" id="3.40.50.300">
    <property type="entry name" value="P-loop containing nucleotide triphosphate hydrolases"/>
    <property type="match status" value="1"/>
</dbReference>
<evidence type="ECO:0000256" key="2">
    <source>
        <dbReference type="ARBA" id="ARBA00022679"/>
    </source>
</evidence>
<evidence type="ECO:0000313" key="7">
    <source>
        <dbReference type="Proteomes" id="UP001141552"/>
    </source>
</evidence>
<evidence type="ECO:0000313" key="6">
    <source>
        <dbReference type="EMBL" id="KAJ4840243.1"/>
    </source>
</evidence>
<dbReference type="PANTHER" id="PTHR11088:SF88">
    <property type="entry name" value="ADENYLATE ISOPENTENYLTRANSFERASE"/>
    <property type="match status" value="1"/>
</dbReference>
<comment type="similarity">
    <text evidence="1">Belongs to the IPP transferase family.</text>
</comment>
<proteinExistence type="inferred from homology"/>
<dbReference type="GO" id="GO:0052381">
    <property type="term" value="F:tRNA dimethylallyltransferase activity"/>
    <property type="evidence" value="ECO:0007669"/>
    <property type="project" value="TreeGrafter"/>
</dbReference>
<dbReference type="Pfam" id="PF01715">
    <property type="entry name" value="IPPT"/>
    <property type="match status" value="1"/>
</dbReference>